<keyword evidence="5" id="KW-0479">Metal-binding</keyword>
<dbReference type="CDD" id="cd00305">
    <property type="entry name" value="Cu-Zn_Superoxide_Dismutase"/>
    <property type="match status" value="2"/>
</dbReference>
<evidence type="ECO:0000256" key="9">
    <source>
        <dbReference type="ARBA" id="ARBA00023008"/>
    </source>
</evidence>
<keyword evidence="7" id="KW-0049">Antioxidant</keyword>
<comment type="caution">
    <text evidence="14">The sequence shown here is derived from an EMBL/GenBank/DDBJ whole genome shotgun (WGS) entry which is preliminary data.</text>
</comment>
<evidence type="ECO:0000256" key="11">
    <source>
        <dbReference type="ARBA" id="ARBA00049204"/>
    </source>
</evidence>
<feature type="chain" id="PRO_5035267527" description="superoxide dismutase" evidence="12">
    <location>
        <begin position="17"/>
        <end position="486"/>
    </location>
</feature>
<comment type="cofactor">
    <cofactor evidence="1">
        <name>Cu cation</name>
        <dbReference type="ChEBI" id="CHEBI:23378"/>
    </cofactor>
</comment>
<evidence type="ECO:0000256" key="8">
    <source>
        <dbReference type="ARBA" id="ARBA00023002"/>
    </source>
</evidence>
<dbReference type="FunFam" id="2.60.40.200:FF:000003">
    <property type="entry name" value="Superoxide dismutase [Cu-Zn], chloroplastic"/>
    <property type="match status" value="2"/>
</dbReference>
<keyword evidence="9" id="KW-0186">Copper</keyword>
<dbReference type="SUPFAM" id="SSF49329">
    <property type="entry name" value="Cu,Zn superoxide dismutase-like"/>
    <property type="match status" value="2"/>
</dbReference>
<reference evidence="14" key="2">
    <citation type="submission" date="2021-08" db="EMBL/GenBank/DDBJ databases">
        <authorList>
            <person name="Eriksson T."/>
        </authorList>
    </citation>
    <scope>NUCLEOTIDE SEQUENCE</scope>
    <source>
        <strain evidence="14">Stoneville</strain>
        <tissue evidence="14">Whole head</tissue>
    </source>
</reference>
<proteinExistence type="inferred from homology"/>
<evidence type="ECO:0000256" key="5">
    <source>
        <dbReference type="ARBA" id="ARBA00022723"/>
    </source>
</evidence>
<dbReference type="GO" id="GO:0005507">
    <property type="term" value="F:copper ion binding"/>
    <property type="evidence" value="ECO:0007669"/>
    <property type="project" value="InterPro"/>
</dbReference>
<evidence type="ECO:0000259" key="13">
    <source>
        <dbReference type="Pfam" id="PF00080"/>
    </source>
</evidence>
<sequence length="486" mass="51918">MLKFIIYATALTCVYGAVQQAVVVLKTDTIDGRVTFTKTDDGVKVEGTINGLPAGKHGFHIHEKGDLGDGCVAAGGHFNPTKKQHGAPQDDERHVGDLGNIVSEDKKATNVNIVDKLISLGGDNCIIGRALVIHAGEDDLGKGGKDDSKTTGHAGARLACGVVGIVDKNWSEMEVLTKGKKKDASSILPEGGRAAEAFQSFFSHTDGKIRDGYGEDGCRRKVLFRITRGSRLRRYSFAPLYIIFYTTTRSSKSIRHLTELPTLVEDNTLPGIPPWRSPVKATTATPDGPIVHFLATYQTQVRSLNASTHPALIPFLLRETMFKFLIFVAALSCVYGAVDQGVVILKTDTIDGRVTFTKTDDGIKVEGTITGLPEGKHGFHIHEKGDVGEDCDAAGAHFNPTNTTHGAPEDDVRHVGDLGNIEANVTKVATVNIVDKVIALDGENSIIGRALVLHDGEDDLGKGKEDDSKTTGHAGARLACGVIGIE</sequence>
<dbReference type="InterPro" id="IPR001424">
    <property type="entry name" value="SOD_Cu_Zn_dom"/>
</dbReference>
<evidence type="ECO:0000313" key="15">
    <source>
        <dbReference type="Proteomes" id="UP000719412"/>
    </source>
</evidence>
<keyword evidence="15" id="KW-1185">Reference proteome</keyword>
<keyword evidence="10" id="KW-1015">Disulfide bond</keyword>
<dbReference type="Gene3D" id="2.60.40.200">
    <property type="entry name" value="Superoxide dismutase, copper/zinc binding domain"/>
    <property type="match status" value="2"/>
</dbReference>
<comment type="similarity">
    <text evidence="3">Belongs to the Cu-Zn superoxide dismutase family.</text>
</comment>
<dbReference type="AlphaFoldDB" id="A0A8J6L7V8"/>
<dbReference type="PROSITE" id="PS00087">
    <property type="entry name" value="SOD_CU_ZN_1"/>
    <property type="match status" value="2"/>
</dbReference>
<reference evidence="14" key="1">
    <citation type="journal article" date="2020" name="J Insects Food Feed">
        <title>The yellow mealworm (Tenebrio molitor) genome: a resource for the emerging insects as food and feed industry.</title>
        <authorList>
            <person name="Eriksson T."/>
            <person name="Andere A."/>
            <person name="Kelstrup H."/>
            <person name="Emery V."/>
            <person name="Picard C."/>
        </authorList>
    </citation>
    <scope>NUCLEOTIDE SEQUENCE</scope>
    <source>
        <strain evidence="14">Stoneville</strain>
        <tissue evidence="14">Whole head</tissue>
    </source>
</reference>
<evidence type="ECO:0000256" key="1">
    <source>
        <dbReference type="ARBA" id="ARBA00001935"/>
    </source>
</evidence>
<evidence type="ECO:0000256" key="2">
    <source>
        <dbReference type="ARBA" id="ARBA00001947"/>
    </source>
</evidence>
<dbReference type="EC" id="1.15.1.1" evidence="4"/>
<evidence type="ECO:0000256" key="4">
    <source>
        <dbReference type="ARBA" id="ARBA00012682"/>
    </source>
</evidence>
<dbReference type="PROSITE" id="PS00332">
    <property type="entry name" value="SOD_CU_ZN_2"/>
    <property type="match status" value="2"/>
</dbReference>
<evidence type="ECO:0000256" key="6">
    <source>
        <dbReference type="ARBA" id="ARBA00022833"/>
    </source>
</evidence>
<accession>A0A8J6L7V8</accession>
<organism evidence="14 15">
    <name type="scientific">Tenebrio molitor</name>
    <name type="common">Yellow mealworm beetle</name>
    <dbReference type="NCBI Taxonomy" id="7067"/>
    <lineage>
        <taxon>Eukaryota</taxon>
        <taxon>Metazoa</taxon>
        <taxon>Ecdysozoa</taxon>
        <taxon>Arthropoda</taxon>
        <taxon>Hexapoda</taxon>
        <taxon>Insecta</taxon>
        <taxon>Pterygota</taxon>
        <taxon>Neoptera</taxon>
        <taxon>Endopterygota</taxon>
        <taxon>Coleoptera</taxon>
        <taxon>Polyphaga</taxon>
        <taxon>Cucujiformia</taxon>
        <taxon>Tenebrionidae</taxon>
        <taxon>Tenebrio</taxon>
    </lineage>
</organism>
<dbReference type="EMBL" id="JABDTM020027030">
    <property type="protein sequence ID" value="KAH0811115.1"/>
    <property type="molecule type" value="Genomic_DNA"/>
</dbReference>
<name>A0A8J6L7V8_TENMO</name>
<protein>
    <recommendedName>
        <fullName evidence="4">superoxide dismutase</fullName>
        <ecNumber evidence="4">1.15.1.1</ecNumber>
    </recommendedName>
</protein>
<dbReference type="InterPro" id="IPR024134">
    <property type="entry name" value="SOD_Cu/Zn_/chaperone"/>
</dbReference>
<dbReference type="GO" id="GO:0004784">
    <property type="term" value="F:superoxide dismutase activity"/>
    <property type="evidence" value="ECO:0007669"/>
    <property type="project" value="UniProtKB-EC"/>
</dbReference>
<evidence type="ECO:0000256" key="10">
    <source>
        <dbReference type="ARBA" id="ARBA00023157"/>
    </source>
</evidence>
<feature type="signal peptide" evidence="12">
    <location>
        <begin position="1"/>
        <end position="16"/>
    </location>
</feature>
<dbReference type="InterPro" id="IPR036423">
    <property type="entry name" value="SOD-like_Cu/Zn_dom_sf"/>
</dbReference>
<dbReference type="PRINTS" id="PR00068">
    <property type="entry name" value="CUZNDISMTASE"/>
</dbReference>
<dbReference type="InterPro" id="IPR018152">
    <property type="entry name" value="SOD_Cu/Zn_BS"/>
</dbReference>
<feature type="domain" description="Superoxide dismutase copper/zinc binding" evidence="13">
    <location>
        <begin position="31"/>
        <end position="163"/>
    </location>
</feature>
<keyword evidence="6" id="KW-0862">Zinc</keyword>
<evidence type="ECO:0000256" key="12">
    <source>
        <dbReference type="SAM" id="SignalP"/>
    </source>
</evidence>
<comment type="cofactor">
    <cofactor evidence="2">
        <name>Zn(2+)</name>
        <dbReference type="ChEBI" id="CHEBI:29105"/>
    </cofactor>
</comment>
<evidence type="ECO:0000313" key="14">
    <source>
        <dbReference type="EMBL" id="KAH0811115.1"/>
    </source>
</evidence>
<comment type="catalytic activity">
    <reaction evidence="11">
        <text>2 superoxide + 2 H(+) = H2O2 + O2</text>
        <dbReference type="Rhea" id="RHEA:20696"/>
        <dbReference type="ChEBI" id="CHEBI:15378"/>
        <dbReference type="ChEBI" id="CHEBI:15379"/>
        <dbReference type="ChEBI" id="CHEBI:16240"/>
        <dbReference type="ChEBI" id="CHEBI:18421"/>
        <dbReference type="EC" id="1.15.1.1"/>
    </reaction>
</comment>
<gene>
    <name evidence="14" type="ORF">GEV33_011676</name>
</gene>
<dbReference type="Proteomes" id="UP000719412">
    <property type="component" value="Unassembled WGS sequence"/>
</dbReference>
<evidence type="ECO:0000256" key="3">
    <source>
        <dbReference type="ARBA" id="ARBA00010457"/>
    </source>
</evidence>
<keyword evidence="8" id="KW-0560">Oxidoreductase</keyword>
<feature type="domain" description="Superoxide dismutase copper/zinc binding" evidence="13">
    <location>
        <begin position="351"/>
        <end position="483"/>
    </location>
</feature>
<keyword evidence="12" id="KW-0732">Signal</keyword>
<dbReference type="Pfam" id="PF00080">
    <property type="entry name" value="Sod_Cu"/>
    <property type="match status" value="2"/>
</dbReference>
<dbReference type="PANTHER" id="PTHR10003">
    <property type="entry name" value="SUPEROXIDE DISMUTASE CU-ZN -RELATED"/>
    <property type="match status" value="1"/>
</dbReference>
<evidence type="ECO:0000256" key="7">
    <source>
        <dbReference type="ARBA" id="ARBA00022862"/>
    </source>
</evidence>